<dbReference type="GO" id="GO:0008168">
    <property type="term" value="F:methyltransferase activity"/>
    <property type="evidence" value="ECO:0007669"/>
    <property type="project" value="UniProtKB-KW"/>
</dbReference>
<proteinExistence type="predicted"/>
<organism evidence="1 2">
    <name type="scientific">Streptomyces luteireticuli</name>
    <dbReference type="NCBI Taxonomy" id="173858"/>
    <lineage>
        <taxon>Bacteria</taxon>
        <taxon>Bacillati</taxon>
        <taxon>Actinomycetota</taxon>
        <taxon>Actinomycetes</taxon>
        <taxon>Kitasatosporales</taxon>
        <taxon>Streptomycetaceae</taxon>
        <taxon>Streptomyces</taxon>
    </lineage>
</organism>
<dbReference type="Gene3D" id="3.40.50.150">
    <property type="entry name" value="Vaccinia Virus protein VP39"/>
    <property type="match status" value="1"/>
</dbReference>
<dbReference type="InterPro" id="IPR006764">
    <property type="entry name" value="SAM_dep_MeTrfase_SAV2177_type"/>
</dbReference>
<reference evidence="1 2" key="1">
    <citation type="journal article" date="2019" name="Int. J. Syst. Evol. Microbiol.">
        <title>The Global Catalogue of Microorganisms (GCM) 10K type strain sequencing project: providing services to taxonomists for standard genome sequencing and annotation.</title>
        <authorList>
            <consortium name="The Broad Institute Genomics Platform"/>
            <consortium name="The Broad Institute Genome Sequencing Center for Infectious Disease"/>
            <person name="Wu L."/>
            <person name="Ma J."/>
        </authorList>
    </citation>
    <scope>NUCLEOTIDE SEQUENCE [LARGE SCALE GENOMIC DNA]</scope>
    <source>
        <strain evidence="1 2">JCM 4788</strain>
    </source>
</reference>
<evidence type="ECO:0000313" key="1">
    <source>
        <dbReference type="EMBL" id="GAA0438616.1"/>
    </source>
</evidence>
<dbReference type="Pfam" id="PF04672">
    <property type="entry name" value="Methyltransf_19"/>
    <property type="match status" value="1"/>
</dbReference>
<evidence type="ECO:0000313" key="2">
    <source>
        <dbReference type="Proteomes" id="UP001500879"/>
    </source>
</evidence>
<comment type="caution">
    <text evidence="1">The sequence shown here is derived from an EMBL/GenBank/DDBJ whole genome shotgun (WGS) entry which is preliminary data.</text>
</comment>
<accession>A0ABN0Z8X9</accession>
<dbReference type="Proteomes" id="UP001500879">
    <property type="component" value="Unassembled WGS sequence"/>
</dbReference>
<dbReference type="PIRSF" id="PIRSF017393">
    <property type="entry name" value="MTase_SAV2177"/>
    <property type="match status" value="1"/>
</dbReference>
<dbReference type="InterPro" id="IPR029063">
    <property type="entry name" value="SAM-dependent_MTases_sf"/>
</dbReference>
<keyword evidence="2" id="KW-1185">Reference proteome</keyword>
<dbReference type="EMBL" id="BAAABX010000091">
    <property type="protein sequence ID" value="GAA0438616.1"/>
    <property type="molecule type" value="Genomic_DNA"/>
</dbReference>
<gene>
    <name evidence="1" type="ORF">GCM10010357_70070</name>
</gene>
<dbReference type="GO" id="GO:0032259">
    <property type="term" value="P:methylation"/>
    <property type="evidence" value="ECO:0007669"/>
    <property type="project" value="UniProtKB-KW"/>
</dbReference>
<keyword evidence="1" id="KW-0808">Transferase</keyword>
<dbReference type="SUPFAM" id="SSF53335">
    <property type="entry name" value="S-adenosyl-L-methionine-dependent methyltransferases"/>
    <property type="match status" value="1"/>
</dbReference>
<keyword evidence="1" id="KW-0489">Methyltransferase</keyword>
<sequence>MTIENVTQRPVGGSDPARVYDYFIGGDSGLEADRSAGAWIRLQAPDLLAAMQENRSFLSRAVRWLSRLGIDQFIDIGSGFPVSPNTHEIALSMSPSGSVVYCDVDLEVGQRTRALIAGTKGTDFVQGDIRNPEKLVAQPAIQKLIHSGRPVACVLAAVLHFVPEDADPERITAVLRESLPHGSYLVVSHVAGDIPWTERNNVETLRRAFEDMYPRTRAQVAKFFGDFEMVAPGVVPAVKWHPAEGTSGEKPDLAIYAGVGRKV</sequence>
<protein>
    <submittedName>
        <fullName evidence="1">SAM-dependent methyltransferase</fullName>
    </submittedName>
</protein>
<name>A0ABN0Z8X9_9ACTN</name>
<dbReference type="RefSeq" id="WP_344033056.1">
    <property type="nucleotide sequence ID" value="NZ_BAAABX010000091.1"/>
</dbReference>